<sequence>MQKYARFENDSVGVVETDHVDVQLKGSINNSCDLKQTGIEALDGNKDGKVVVQISDPAGSTHSHLNLSFQHKLRKIVEHLAFRVFGLFLIIVDICVLIADLAQPNLPPRKQQAYDFTALCFVCYFVVEVILRIIAKGAKEFFQTWYNAVDFAVVIVAFVVTVIYTAVDIAGYAKLVVIGRLIRIVLFVRLFTERKHLEKGARHVVSQNKRRYQKDGFDLDLTYVTGISTIVTNNTLSFSNVNLFK</sequence>
<proteinExistence type="predicted"/>
<evidence type="ECO:0000313" key="7">
    <source>
        <dbReference type="Proteomes" id="UP000694941"/>
    </source>
</evidence>
<gene>
    <name evidence="8 9 10" type="primary">LOC106469777</name>
</gene>
<feature type="transmembrane region" description="Helical" evidence="5">
    <location>
        <begin position="113"/>
        <end position="133"/>
    </location>
</feature>
<keyword evidence="2 5" id="KW-0812">Transmembrane</keyword>
<dbReference type="PANTHER" id="PTHR46726">
    <property type="entry name" value="TWO PORE CHANNEL 3"/>
    <property type="match status" value="1"/>
</dbReference>
<dbReference type="RefSeq" id="XP_022254042.1">
    <property type="nucleotide sequence ID" value="XM_022398334.1"/>
</dbReference>
<evidence type="ECO:0000256" key="4">
    <source>
        <dbReference type="ARBA" id="ARBA00023136"/>
    </source>
</evidence>
<evidence type="ECO:0000313" key="8">
    <source>
        <dbReference type="RefSeq" id="XP_022254041.1"/>
    </source>
</evidence>
<evidence type="ECO:0000256" key="1">
    <source>
        <dbReference type="ARBA" id="ARBA00004141"/>
    </source>
</evidence>
<dbReference type="RefSeq" id="XP_022254041.1">
    <property type="nucleotide sequence ID" value="XM_022398333.1"/>
</dbReference>
<evidence type="ECO:0000313" key="10">
    <source>
        <dbReference type="RefSeq" id="XP_022254043.1"/>
    </source>
</evidence>
<dbReference type="InterPro" id="IPR005821">
    <property type="entry name" value="Ion_trans_dom"/>
</dbReference>
<name>A0ABM1TDT5_LIMPO</name>
<dbReference type="Gene3D" id="3.90.190.10">
    <property type="entry name" value="Protein tyrosine phosphatase superfamily"/>
    <property type="match status" value="1"/>
</dbReference>
<organism evidence="7 8">
    <name type="scientific">Limulus polyphemus</name>
    <name type="common">Atlantic horseshoe crab</name>
    <dbReference type="NCBI Taxonomy" id="6850"/>
    <lineage>
        <taxon>Eukaryota</taxon>
        <taxon>Metazoa</taxon>
        <taxon>Ecdysozoa</taxon>
        <taxon>Arthropoda</taxon>
        <taxon>Chelicerata</taxon>
        <taxon>Merostomata</taxon>
        <taxon>Xiphosura</taxon>
        <taxon>Limulidae</taxon>
        <taxon>Limulus</taxon>
    </lineage>
</organism>
<evidence type="ECO:0000256" key="3">
    <source>
        <dbReference type="ARBA" id="ARBA00022989"/>
    </source>
</evidence>
<reference evidence="8 9" key="1">
    <citation type="submission" date="2025-05" db="UniProtKB">
        <authorList>
            <consortium name="RefSeq"/>
        </authorList>
    </citation>
    <scope>IDENTIFICATION</scope>
    <source>
        <tissue evidence="8 9">Muscle</tissue>
    </source>
</reference>
<dbReference type="SUPFAM" id="SSF81324">
    <property type="entry name" value="Voltage-gated potassium channels"/>
    <property type="match status" value="1"/>
</dbReference>
<evidence type="ECO:0000256" key="2">
    <source>
        <dbReference type="ARBA" id="ARBA00022692"/>
    </source>
</evidence>
<evidence type="ECO:0000256" key="5">
    <source>
        <dbReference type="SAM" id="Phobius"/>
    </source>
</evidence>
<evidence type="ECO:0000313" key="9">
    <source>
        <dbReference type="RefSeq" id="XP_022254042.1"/>
    </source>
</evidence>
<keyword evidence="7" id="KW-1185">Reference proteome</keyword>
<dbReference type="GeneID" id="106469777"/>
<feature type="transmembrane region" description="Helical" evidence="5">
    <location>
        <begin position="80"/>
        <end position="101"/>
    </location>
</feature>
<comment type="subcellular location">
    <subcellularLocation>
        <location evidence="1">Membrane</location>
        <topology evidence="1">Multi-pass membrane protein</topology>
    </subcellularLocation>
</comment>
<dbReference type="InterPro" id="IPR027359">
    <property type="entry name" value="Volt_channel_dom_sf"/>
</dbReference>
<dbReference type="PANTHER" id="PTHR46726:SF1">
    <property type="entry name" value="TWO-PORE CALCIUM CHANNEL 3"/>
    <property type="match status" value="1"/>
</dbReference>
<evidence type="ECO:0000259" key="6">
    <source>
        <dbReference type="Pfam" id="PF00520"/>
    </source>
</evidence>
<feature type="transmembrane region" description="Helical" evidence="5">
    <location>
        <begin position="145"/>
        <end position="166"/>
    </location>
</feature>
<keyword evidence="4 5" id="KW-0472">Membrane</keyword>
<accession>A0ABM1TDT5</accession>
<dbReference type="Pfam" id="PF00520">
    <property type="entry name" value="Ion_trans"/>
    <property type="match status" value="1"/>
</dbReference>
<keyword evidence="3 5" id="KW-1133">Transmembrane helix</keyword>
<dbReference type="RefSeq" id="XP_022254043.1">
    <property type="nucleotide sequence ID" value="XM_022398335.1"/>
</dbReference>
<dbReference type="Proteomes" id="UP000694941">
    <property type="component" value="Unplaced"/>
</dbReference>
<dbReference type="Gene3D" id="1.20.120.350">
    <property type="entry name" value="Voltage-gated potassium channels. Chain C"/>
    <property type="match status" value="1"/>
</dbReference>
<dbReference type="InterPro" id="IPR029021">
    <property type="entry name" value="Prot-tyrosine_phosphatase-like"/>
</dbReference>
<protein>
    <submittedName>
        <fullName evidence="8 9">Phosphatidylinositol 3,4,5-trisphosphate 3-phosphatase TPTE2-like</fullName>
    </submittedName>
</protein>
<feature type="domain" description="Ion transport" evidence="6">
    <location>
        <begin position="81"/>
        <end position="192"/>
    </location>
</feature>